<dbReference type="InterPro" id="IPR005372">
    <property type="entry name" value="UPF0182"/>
</dbReference>
<dbReference type="PANTHER" id="PTHR39344">
    <property type="entry name" value="UPF0182 PROTEIN SLL1060"/>
    <property type="match status" value="1"/>
</dbReference>
<comment type="similarity">
    <text evidence="5">Belongs to the UPF0182 family.</text>
</comment>
<dbReference type="AlphaFoldDB" id="A0A7Y9E1N5"/>
<feature type="transmembrane region" description="Helical" evidence="5">
    <location>
        <begin position="63"/>
        <end position="83"/>
    </location>
</feature>
<feature type="transmembrane region" description="Helical" evidence="5">
    <location>
        <begin position="171"/>
        <end position="193"/>
    </location>
</feature>
<keyword evidence="8" id="KW-1185">Reference proteome</keyword>
<accession>A0A7Y9E1N5</accession>
<dbReference type="PANTHER" id="PTHR39344:SF1">
    <property type="entry name" value="UPF0182 PROTEIN SLL1060"/>
    <property type="match status" value="1"/>
</dbReference>
<dbReference type="GO" id="GO:0005886">
    <property type="term" value="C:plasma membrane"/>
    <property type="evidence" value="ECO:0007669"/>
    <property type="project" value="UniProtKB-SubCell"/>
</dbReference>
<protein>
    <recommendedName>
        <fullName evidence="5">UPF0182 protein BJ983_005611</fullName>
    </recommendedName>
</protein>
<evidence type="ECO:0000256" key="4">
    <source>
        <dbReference type="ARBA" id="ARBA00023136"/>
    </source>
</evidence>
<keyword evidence="3 5" id="KW-1133">Transmembrane helix</keyword>
<keyword evidence="1 5" id="KW-1003">Cell membrane</keyword>
<dbReference type="HAMAP" id="MF_01600">
    <property type="entry name" value="UPF0182"/>
    <property type="match status" value="1"/>
</dbReference>
<gene>
    <name evidence="7" type="ORF">BJ983_005611</name>
</gene>
<evidence type="ECO:0000256" key="1">
    <source>
        <dbReference type="ARBA" id="ARBA00022475"/>
    </source>
</evidence>
<name>A0A7Y9E1N5_9PSEU</name>
<evidence type="ECO:0000256" key="5">
    <source>
        <dbReference type="HAMAP-Rule" id="MF_01600"/>
    </source>
</evidence>
<keyword evidence="4 5" id="KW-0472">Membrane</keyword>
<keyword evidence="2 5" id="KW-0812">Transmembrane</keyword>
<evidence type="ECO:0000256" key="2">
    <source>
        <dbReference type="ARBA" id="ARBA00022692"/>
    </source>
</evidence>
<dbReference type="EMBL" id="JACCBN010000001">
    <property type="protein sequence ID" value="NYD39509.1"/>
    <property type="molecule type" value="Genomic_DNA"/>
</dbReference>
<feature type="transmembrane region" description="Helical" evidence="5">
    <location>
        <begin position="265"/>
        <end position="284"/>
    </location>
</feature>
<dbReference type="NCBIfam" id="NF000825">
    <property type="entry name" value="PRK00068.1"/>
    <property type="match status" value="1"/>
</dbReference>
<reference evidence="7 8" key="1">
    <citation type="submission" date="2020-07" db="EMBL/GenBank/DDBJ databases">
        <title>Sequencing the genomes of 1000 actinobacteria strains.</title>
        <authorList>
            <person name="Klenk H.-P."/>
        </authorList>
    </citation>
    <scope>NUCLEOTIDE SEQUENCE [LARGE SCALE GENOMIC DNA]</scope>
    <source>
        <strain evidence="7 8">DSM 45772</strain>
    </source>
</reference>
<feature type="region of interest" description="Disordered" evidence="6">
    <location>
        <begin position="894"/>
        <end position="935"/>
    </location>
</feature>
<evidence type="ECO:0000313" key="8">
    <source>
        <dbReference type="Proteomes" id="UP000535890"/>
    </source>
</evidence>
<evidence type="ECO:0000256" key="6">
    <source>
        <dbReference type="SAM" id="MobiDB-lite"/>
    </source>
</evidence>
<evidence type="ECO:0000313" key="7">
    <source>
        <dbReference type="EMBL" id="NYD39509.1"/>
    </source>
</evidence>
<proteinExistence type="inferred from homology"/>
<evidence type="ECO:0000256" key="3">
    <source>
        <dbReference type="ARBA" id="ARBA00022989"/>
    </source>
</evidence>
<comment type="caution">
    <text evidence="7">The sequence shown here is derived from an EMBL/GenBank/DDBJ whole genome shotgun (WGS) entry which is preliminary data.</text>
</comment>
<feature type="transmembrane region" description="Helical" evidence="5">
    <location>
        <begin position="20"/>
        <end position="43"/>
    </location>
</feature>
<sequence>MANRPATGNPQLSRRTKSLLVLGAIVLVVLVGLARLVDVYVDFAWFGEVGYRNVFTTVLATRVVQSVIAAVFMGGLIALNLYVAYRTRPVFVPVAGPEDPVARYRTVVLSHLRLFAIGIPVVVAVIAALSAQSDWQTTQLFLNQTPFGIADPVFGHDIGFYVFALPFWRAVLSWLFVGIGVSFVAALVAHYVFGGIRLAGRNGSLATAARAHLAILVGVFVLLKAVGYFFDRYELLFSDRKASIGGANFYGASYTDLNAAMPAKLILLVIAVICAAAFFAAVFLRNLQIPAIALALLVLSSILVGAAWPAVLEQFSVRPNANQREALSIQRNIEATRQAFNITPQTVNREPYAGTTDQSAAAVQQAIATDTATVPNIRLLDPNRLSRTFTQLEQRRNFYGFPATLDVDRYTVNNQMQDYVVAAREIAPDNLAGNQQDWINRHLVYTHGNGFVAAPANTVNAPLDSNGGQGGYPQFQVSDVDNPGPFGLQQPRIYFGELVNQPDDYAIVGADAGTPPREYDTDSRQYTYTGPGGVSLGDPISRLAFFAYYGFERNILFNSSIGDNSKIMYNRDPLTRVQKVAPWLELDNDVYPAVVDGSIKYIVDGYTTLPRYPYAQQVSLGDATRDSVNNATLRPDTAGYMRNSVKATVDAYTGQVDLYENDPTDPVLQTWEKAFPGVVKPAAEVPPDLRAHYRYPEGIFKVQRDLLTRYHVSDPGEFYSTVSFWDVPSDPTSDAAAAAGDPQPPYYLLADDPRRGTANIPQFQLTTALVSLRREFLSAYLSVSSDPGTYGQMTLLQLPADTQTRGPQQVQTQFLSSPQVSSELNLLRQQGTQVLYGNLLTLPVAGGLLYVEPVYIERSNQESSFPQLSRVLVSFGGRIGYAPTLPEALTQVFGSSGTATSTPGSTGQTQTPATGQTPATAQTPTTGGAPAAGGAAAAGSSAAVTSAVTAMNTALDELRTAQQQGDFAGIGRAQQDLANAINQYRTATGGTPG</sequence>
<dbReference type="RefSeq" id="WP_179796819.1">
    <property type="nucleotide sequence ID" value="NZ_BAABHP010000009.1"/>
</dbReference>
<feature type="transmembrane region" description="Helical" evidence="5">
    <location>
        <begin position="291"/>
        <end position="311"/>
    </location>
</feature>
<comment type="subcellular location">
    <subcellularLocation>
        <location evidence="5">Cell membrane</location>
        <topology evidence="5">Multi-pass membrane protein</topology>
    </subcellularLocation>
</comment>
<dbReference type="GO" id="GO:0005576">
    <property type="term" value="C:extracellular region"/>
    <property type="evidence" value="ECO:0007669"/>
    <property type="project" value="TreeGrafter"/>
</dbReference>
<organism evidence="7 8">
    <name type="scientific">Actinomycetospora corticicola</name>
    <dbReference type="NCBI Taxonomy" id="663602"/>
    <lineage>
        <taxon>Bacteria</taxon>
        <taxon>Bacillati</taxon>
        <taxon>Actinomycetota</taxon>
        <taxon>Actinomycetes</taxon>
        <taxon>Pseudonocardiales</taxon>
        <taxon>Pseudonocardiaceae</taxon>
        <taxon>Actinomycetospora</taxon>
    </lineage>
</organism>
<feature type="transmembrane region" description="Helical" evidence="5">
    <location>
        <begin position="112"/>
        <end position="131"/>
    </location>
</feature>
<dbReference type="Proteomes" id="UP000535890">
    <property type="component" value="Unassembled WGS sequence"/>
</dbReference>
<feature type="transmembrane region" description="Helical" evidence="5">
    <location>
        <begin position="213"/>
        <end position="230"/>
    </location>
</feature>
<dbReference type="Pfam" id="PF03699">
    <property type="entry name" value="UPF0182"/>
    <property type="match status" value="1"/>
</dbReference>